<dbReference type="InterPro" id="IPR021264">
    <property type="entry name" value="AFUB_079030/YDR124W-like"/>
</dbReference>
<dbReference type="InterPro" id="IPR047092">
    <property type="entry name" value="AFUB_07903/YDR124W-like_hel"/>
</dbReference>
<evidence type="ECO:0000313" key="3">
    <source>
        <dbReference type="EMBL" id="KNE96602.1"/>
    </source>
</evidence>
<feature type="domain" description="Subtelomeric hrmA-associated cluster protein AFUB-079030/YDR124W-like helical bundle" evidence="2">
    <location>
        <begin position="337"/>
        <end position="448"/>
    </location>
</feature>
<name>A0A0L0VBB3_9BASI</name>
<protein>
    <recommendedName>
        <fullName evidence="2">Subtelomeric hrmA-associated cluster protein AFUB-079030/YDR124W-like helical bundle domain-containing protein</fullName>
    </recommendedName>
</protein>
<reference evidence="4" key="1">
    <citation type="submission" date="2014-03" db="EMBL/GenBank/DDBJ databases">
        <title>The Genome Sequence of Puccinia striiformis f. sp. tritici PST-78.</title>
        <authorList>
            <consortium name="The Broad Institute Genome Sequencing Platform"/>
            <person name="Cuomo C."/>
            <person name="Hulbert S."/>
            <person name="Chen X."/>
            <person name="Walker B."/>
            <person name="Young S.K."/>
            <person name="Zeng Q."/>
            <person name="Gargeya S."/>
            <person name="Fitzgerald M."/>
            <person name="Haas B."/>
            <person name="Abouelleil A."/>
            <person name="Alvarado L."/>
            <person name="Arachchi H.M."/>
            <person name="Berlin A.M."/>
            <person name="Chapman S.B."/>
            <person name="Goldberg J."/>
            <person name="Griggs A."/>
            <person name="Gujja S."/>
            <person name="Hansen M."/>
            <person name="Howarth C."/>
            <person name="Imamovic A."/>
            <person name="Larimer J."/>
            <person name="McCowan C."/>
            <person name="Montmayeur A."/>
            <person name="Murphy C."/>
            <person name="Neiman D."/>
            <person name="Pearson M."/>
            <person name="Priest M."/>
            <person name="Roberts A."/>
            <person name="Saif S."/>
            <person name="Shea T."/>
            <person name="Sisk P."/>
            <person name="Sykes S."/>
            <person name="Wortman J."/>
            <person name="Nusbaum C."/>
            <person name="Birren B."/>
        </authorList>
    </citation>
    <scope>NUCLEOTIDE SEQUENCE [LARGE SCALE GENOMIC DNA]</scope>
    <source>
        <strain evidence="4">race PST-78</strain>
    </source>
</reference>
<dbReference type="Pfam" id="PF11001">
    <property type="entry name" value="AFUB_07903_YDR124W_hel"/>
    <property type="match status" value="1"/>
</dbReference>
<feature type="region of interest" description="Disordered" evidence="1">
    <location>
        <begin position="1"/>
        <end position="22"/>
    </location>
</feature>
<proteinExistence type="predicted"/>
<keyword evidence="4" id="KW-1185">Reference proteome</keyword>
<evidence type="ECO:0000259" key="2">
    <source>
        <dbReference type="Pfam" id="PF11001"/>
    </source>
</evidence>
<feature type="compositionally biased region" description="Basic and acidic residues" evidence="1">
    <location>
        <begin position="224"/>
        <end position="238"/>
    </location>
</feature>
<dbReference type="OrthoDB" id="2497989at2759"/>
<dbReference type="AlphaFoldDB" id="A0A0L0VBB3"/>
<evidence type="ECO:0000313" key="4">
    <source>
        <dbReference type="Proteomes" id="UP000054564"/>
    </source>
</evidence>
<dbReference type="PANTHER" id="PTHR36102">
    <property type="entry name" value="CHROMOSOME 10, WHOLE GENOME SHOTGUN SEQUENCE"/>
    <property type="match status" value="1"/>
</dbReference>
<feature type="region of interest" description="Disordered" evidence="1">
    <location>
        <begin position="109"/>
        <end position="259"/>
    </location>
</feature>
<feature type="compositionally biased region" description="Low complexity" evidence="1">
    <location>
        <begin position="1"/>
        <end position="14"/>
    </location>
</feature>
<sequence>MPRIPTRTTPYDTPTRQHRHFKNKRDQVLRALGRSSYINGSQFAIMWVSARGETETYASPVLQGLLESEPSQPGLFSPEILQRAKEAALKAPPELKVSEICLEHIRKAQPSADAPPAASPIESDSRSALSGKGTAASSSPDGPPGTAEAETSTFERPLSEEGPVPPSSTSDCSMDEPSSLTVGDSTVSSQLNTQSDTRLSPKNHHLTLPADLSFSAGSPVCSGAREEGARYPSQDDSKGFSQTSGMSNTGLNLTSSERRSAEGNRLNYMSHNDILSIASESENQNPFEVLHQEAVCAETKDQQFNPNLQPIEFLPIQEKPSTTTENSTIISFSSPLSIASFLENKFRQLQQNTCKLVCKAWIKVVEPKKQRKFPYRSGETSKPDWWPGGVVHREPDHLLKPDRIKLMLAVLGAGKVPVGRLELASAEMAAFIPPDKMDILKDIYTVAKEEERLRSTWPVGVTFVPFHVELSNTTCEAPSKSSSSPQTMNSEILTASPTTIHYLPNVQSASELTLNFMGTVPSGAHIQEKWPPCALPGYVNNTHPQSFNHGKPNGFLPVEYHAYADDVMADGHKSWAMNSYIFQEGVAGSNRAKRSGRPGQNLLDNMELINHEGITATNGYNFSHASQSSLTSELCATSTHMEGGSSKESGSNPPIHDASFFHEFSTPENTGWGNCGIFFENGVGNDCTQNLWSNVTIPSAPFENSKVLSDESYLV</sequence>
<feature type="region of interest" description="Disordered" evidence="1">
    <location>
        <begin position="636"/>
        <end position="657"/>
    </location>
</feature>
<comment type="caution">
    <text evidence="3">The sequence shown here is derived from an EMBL/GenBank/DDBJ whole genome shotgun (WGS) entry which is preliminary data.</text>
</comment>
<dbReference type="PANTHER" id="PTHR36102:SF1">
    <property type="entry name" value="YDR124W-LIKE HELICAL BUNDLE DOMAIN-CONTAINING PROTEIN"/>
    <property type="match status" value="1"/>
</dbReference>
<feature type="compositionally biased region" description="Polar residues" evidence="1">
    <location>
        <begin position="636"/>
        <end position="652"/>
    </location>
</feature>
<dbReference type="Proteomes" id="UP000054564">
    <property type="component" value="Unassembled WGS sequence"/>
</dbReference>
<feature type="compositionally biased region" description="Polar residues" evidence="1">
    <location>
        <begin position="239"/>
        <end position="255"/>
    </location>
</feature>
<gene>
    <name evidence="3" type="ORF">PSTG_10160</name>
</gene>
<dbReference type="STRING" id="1165861.A0A0L0VBB3"/>
<feature type="compositionally biased region" description="Low complexity" evidence="1">
    <location>
        <begin position="110"/>
        <end position="122"/>
    </location>
</feature>
<evidence type="ECO:0000256" key="1">
    <source>
        <dbReference type="SAM" id="MobiDB-lite"/>
    </source>
</evidence>
<feature type="compositionally biased region" description="Polar residues" evidence="1">
    <location>
        <begin position="167"/>
        <end position="200"/>
    </location>
</feature>
<organism evidence="3 4">
    <name type="scientific">Puccinia striiformis f. sp. tritici PST-78</name>
    <dbReference type="NCBI Taxonomy" id="1165861"/>
    <lineage>
        <taxon>Eukaryota</taxon>
        <taxon>Fungi</taxon>
        <taxon>Dikarya</taxon>
        <taxon>Basidiomycota</taxon>
        <taxon>Pucciniomycotina</taxon>
        <taxon>Pucciniomycetes</taxon>
        <taxon>Pucciniales</taxon>
        <taxon>Pucciniaceae</taxon>
        <taxon>Puccinia</taxon>
    </lineage>
</organism>
<dbReference type="EMBL" id="AJIL01000080">
    <property type="protein sequence ID" value="KNE96602.1"/>
    <property type="molecule type" value="Genomic_DNA"/>
</dbReference>
<accession>A0A0L0VBB3</accession>